<dbReference type="AlphaFoldDB" id="A0A4Z0WA25"/>
<dbReference type="PANTHER" id="PTHR19328:SF75">
    <property type="entry name" value="ALDOSE SUGAR DEHYDROGENASE YLII"/>
    <property type="match status" value="1"/>
</dbReference>
<sequence length="404" mass="45280">MSQGDQWLRHAAGAAVLTSLLLAGCAATPDVAVDYADIPASEFEIDFIVEDLDHAWGMAILPAPYADWALVTERPGRLSLVHLDTGEQRAVAGTPEVVAEEQGGLLDVLVWDEPDSERLWVYLTWSGANPDQPEQSATHTGRAQLDPDAPALHDLEVLNVATPWDTETAHYGSRMVVGADDHLYISQGDRRQRDEAQDLSSHWGKTLRLRMDGSIPDDNPFVDDLDALDAIYTYGHRNVQAMAVEPVTGLIWQGEHGERNGDEINVIDQPGGNYGWPIATYGRDYVFRTPIGDTPPDRDDTVNPIYFWTADNYDDDVEGFPPSGMAFYQGSAFADWQGQLLMGSLWHQYLGRFERDDRAIRFEHRMLRDQGWRVRDVNVHPATGYIYLLIDAEDAPLVRVRPRR</sequence>
<comment type="caution">
    <text evidence="2">The sequence shown here is derived from an EMBL/GenBank/DDBJ whole genome shotgun (WGS) entry which is preliminary data.</text>
</comment>
<evidence type="ECO:0000313" key="3">
    <source>
        <dbReference type="Proteomes" id="UP000297475"/>
    </source>
</evidence>
<gene>
    <name evidence="2" type="ORF">E4656_13140</name>
</gene>
<protein>
    <submittedName>
        <fullName evidence="2">PQQ-dependent sugar dehydrogenase</fullName>
    </submittedName>
</protein>
<dbReference type="Proteomes" id="UP000297475">
    <property type="component" value="Unassembled WGS sequence"/>
</dbReference>
<evidence type="ECO:0000259" key="1">
    <source>
        <dbReference type="Pfam" id="PF07995"/>
    </source>
</evidence>
<feature type="domain" description="Glucose/Sorbosone dehydrogenase" evidence="1">
    <location>
        <begin position="52"/>
        <end position="399"/>
    </location>
</feature>
<accession>A0A4Z0WA25</accession>
<dbReference type="InterPro" id="IPR011042">
    <property type="entry name" value="6-blade_b-propeller_TolB-like"/>
</dbReference>
<organism evidence="2 3">
    <name type="scientific">Natronospirillum operosum</name>
    <dbReference type="NCBI Taxonomy" id="2759953"/>
    <lineage>
        <taxon>Bacteria</taxon>
        <taxon>Pseudomonadati</taxon>
        <taxon>Pseudomonadota</taxon>
        <taxon>Gammaproteobacteria</taxon>
        <taxon>Oceanospirillales</taxon>
        <taxon>Natronospirillaceae</taxon>
        <taxon>Natronospirillum</taxon>
    </lineage>
</organism>
<dbReference type="Gene3D" id="2.120.10.30">
    <property type="entry name" value="TolB, C-terminal domain"/>
    <property type="match status" value="1"/>
</dbReference>
<name>A0A4Z0WA25_9GAMM</name>
<dbReference type="SUPFAM" id="SSF50952">
    <property type="entry name" value="Soluble quinoprotein glucose dehydrogenase"/>
    <property type="match status" value="1"/>
</dbReference>
<reference evidence="2 3" key="1">
    <citation type="submission" date="2019-04" db="EMBL/GenBank/DDBJ databases">
        <title>Natronospirillum operosus gen. nov., sp. nov., a haloalkaliphilic satellite isolated from decaying biomass of laboratory culture of cyanobacterium Geitlerinema sp. and proposal of Natronospirillaceae fam. nov. and Saccharospirillaceae fam. nov.</title>
        <authorList>
            <person name="Kevbrin V."/>
            <person name="Boltyanskaya Y."/>
            <person name="Koziaeva V."/>
            <person name="Grouzdev D.S."/>
            <person name="Park M."/>
            <person name="Cho J."/>
        </authorList>
    </citation>
    <scope>NUCLEOTIDE SEQUENCE [LARGE SCALE GENOMIC DNA]</scope>
    <source>
        <strain evidence="2 3">G-116</strain>
    </source>
</reference>
<dbReference type="EMBL" id="SRMF01000005">
    <property type="protein sequence ID" value="TGG92416.1"/>
    <property type="molecule type" value="Genomic_DNA"/>
</dbReference>
<dbReference type="InterPro" id="IPR012938">
    <property type="entry name" value="Glc/Sorbosone_DH"/>
</dbReference>
<dbReference type="OrthoDB" id="9770043at2"/>
<evidence type="ECO:0000313" key="2">
    <source>
        <dbReference type="EMBL" id="TGG92416.1"/>
    </source>
</evidence>
<dbReference type="InterPro" id="IPR011041">
    <property type="entry name" value="Quinoprot_gluc/sorb_DH_b-prop"/>
</dbReference>
<proteinExistence type="predicted"/>
<dbReference type="RefSeq" id="WP_135483750.1">
    <property type="nucleotide sequence ID" value="NZ_SRMF01000005.1"/>
</dbReference>
<dbReference type="PANTHER" id="PTHR19328">
    <property type="entry name" value="HEDGEHOG-INTERACTING PROTEIN"/>
    <property type="match status" value="1"/>
</dbReference>
<keyword evidence="3" id="KW-1185">Reference proteome</keyword>
<dbReference type="Pfam" id="PF07995">
    <property type="entry name" value="GSDH"/>
    <property type="match status" value="1"/>
</dbReference>